<dbReference type="GO" id="GO:0005886">
    <property type="term" value="C:plasma membrane"/>
    <property type="evidence" value="ECO:0007669"/>
    <property type="project" value="TreeGrafter"/>
</dbReference>
<evidence type="ECO:0000256" key="2">
    <source>
        <dbReference type="SAM" id="Phobius"/>
    </source>
</evidence>
<accession>A0A4Y7WQF4</accession>
<dbReference type="Gene3D" id="3.30.70.1430">
    <property type="entry name" value="Multidrug efflux transporter AcrB pore domain"/>
    <property type="match status" value="2"/>
</dbReference>
<evidence type="ECO:0000256" key="1">
    <source>
        <dbReference type="SAM" id="MobiDB-lite"/>
    </source>
</evidence>
<keyword evidence="2" id="KW-0812">Transmembrane</keyword>
<name>A0A4Y7WQF4_9BACI</name>
<feature type="transmembrane region" description="Helical" evidence="2">
    <location>
        <begin position="981"/>
        <end position="1007"/>
    </location>
</feature>
<keyword evidence="2" id="KW-0472">Membrane</keyword>
<dbReference type="PRINTS" id="PR00702">
    <property type="entry name" value="ACRIFLAVINRP"/>
</dbReference>
<gene>
    <name evidence="3" type="ORF">E2L03_01305</name>
</gene>
<feature type="transmembrane region" description="Helical" evidence="2">
    <location>
        <begin position="459"/>
        <end position="482"/>
    </location>
</feature>
<dbReference type="RefSeq" id="WP_134258466.1">
    <property type="nucleotide sequence ID" value="NZ_LDIM01000012.1"/>
</dbReference>
<sequence>MTNFSIRRPVFTIVGMIFFIIMGIVSLTRLPLQLLPEINPPVAAIATSYPNVNPQEVQDQVTIPIENRMASISGLQNMTSNSQEGSSIILLEFDWSSSIEDVELDIINALRQIDLPDGAGEPSFLKFDPSMFPMMQLAVTSNDEIEAFQDDVMDLEQEILQVPGVASVNESGTISEIVSIELDQEDMIDAGVTQDTVVNALQANQITMPGGTVEQDDFSLTTRIIHELTSIEDIEELVVGVNPETGEEITLTSIASVEISSEELETLTRANQEPAISLSIMQESSANTTQTSNDVNERLNELQDDADYEDLDVVVLYDEGDFINSAIQSVATALIIGGVLAMVVLFFFLRNLKTPLIIGLAIPFSVIVTFAFMYFLDIGLNIMTLGGLALGIGLVVDNAIVVIENIYRHLAKGKDSKQAASDGTKEVMAAIFASTLTTISVFLPIVFISGIVGNLFRELALTVSFSLLSSFIVAITVVPMIASRVLKPSQANDEAKRRESRTMRGLEKMTHWSLGHRKTVIASTFGLLLIGGVGLSTVGLELIPESDQGSFTVDVEMETGTSLTRTTEAVEEIENVLADYQEVNDYVSVIGSSDQPGQSGGSHTAQITVAMIPLEDRSVSTAEFIETIERDLERADDDADVRAFTQTAALSGEANTVPFTVTHSDRNALYDTVYELEEELLDSSLVREVQLSIEDQVPEIVVDVNAEDARAEGLTPAEIASQVNSATRGETAMLIQLTSDDTSQTYEVHVGLASEYTETINELENLQIVSQEGTTISLNEVADVTEGESPASIQRADQSEAVEVTVGYTTEATLSDVSTLIEDSIAEIEFPEGASYSFGGEQEILEDAIGSMILALVLAIIFIYLIMAAQFESFKLPFIMLMTVPLVLIGVTLALTLTQTAIGVTTFIGIIILVGVVTNNGIVMLDFVNQQKQKGMSTYNALVESVQLRTRPIVMTSLTAILGMVPIAFGYGEGAELQQPMAIAVIGGLISSTALTLIFIPVLYSLFDKETRSKNRTPRMVTIDGEYYEVDENNRVVKALPEGEGQNSSQETSERVDLNDSEREQHNAEFKNELSRDDIVELLDSIVARTKKDDDKK</sequence>
<feature type="transmembrane region" description="Helical" evidence="2">
    <location>
        <begin position="519"/>
        <end position="540"/>
    </location>
</feature>
<dbReference type="EMBL" id="SNUX01000001">
    <property type="protein sequence ID" value="TES50597.1"/>
    <property type="molecule type" value="Genomic_DNA"/>
</dbReference>
<dbReference type="SUPFAM" id="SSF82714">
    <property type="entry name" value="Multidrug efflux transporter AcrB TolC docking domain, DN and DC subdomains"/>
    <property type="match status" value="2"/>
</dbReference>
<dbReference type="Proteomes" id="UP000298210">
    <property type="component" value="Unassembled WGS sequence"/>
</dbReference>
<reference evidence="3 4" key="1">
    <citation type="submission" date="2019-03" db="EMBL/GenBank/DDBJ databases">
        <authorList>
            <person name="Liu G."/>
        </authorList>
    </citation>
    <scope>NUCLEOTIDE SEQUENCE [LARGE SCALE GENOMIC DNA]</scope>
    <source>
        <strain evidence="3 4">DSM 19099</strain>
    </source>
</reference>
<feature type="compositionally biased region" description="Basic and acidic residues" evidence="1">
    <location>
        <begin position="1052"/>
        <end position="1072"/>
    </location>
</feature>
<dbReference type="SUPFAM" id="SSF82866">
    <property type="entry name" value="Multidrug efflux transporter AcrB transmembrane domain"/>
    <property type="match status" value="2"/>
</dbReference>
<dbReference type="Pfam" id="PF00873">
    <property type="entry name" value="ACR_tran"/>
    <property type="match status" value="1"/>
</dbReference>
<feature type="transmembrane region" description="Helical" evidence="2">
    <location>
        <begin position="848"/>
        <end position="866"/>
    </location>
</feature>
<dbReference type="Gene3D" id="3.30.70.1440">
    <property type="entry name" value="Multidrug efflux transporter AcrB pore domain"/>
    <property type="match status" value="1"/>
</dbReference>
<keyword evidence="2" id="KW-1133">Transmembrane helix</keyword>
<dbReference type="GO" id="GO:0042910">
    <property type="term" value="F:xenobiotic transmembrane transporter activity"/>
    <property type="evidence" value="ECO:0007669"/>
    <property type="project" value="TreeGrafter"/>
</dbReference>
<feature type="transmembrane region" description="Helical" evidence="2">
    <location>
        <begin position="382"/>
        <end position="407"/>
    </location>
</feature>
<feature type="transmembrane region" description="Helical" evidence="2">
    <location>
        <begin position="356"/>
        <end position="376"/>
    </location>
</feature>
<feature type="transmembrane region" description="Helical" evidence="2">
    <location>
        <begin position="330"/>
        <end position="349"/>
    </location>
</feature>
<evidence type="ECO:0000313" key="3">
    <source>
        <dbReference type="EMBL" id="TES50597.1"/>
    </source>
</evidence>
<feature type="transmembrane region" description="Helical" evidence="2">
    <location>
        <begin position="427"/>
        <end position="453"/>
    </location>
</feature>
<dbReference type="Gene3D" id="3.30.70.1320">
    <property type="entry name" value="Multidrug efflux transporter AcrB pore domain like"/>
    <property type="match status" value="1"/>
</dbReference>
<dbReference type="InterPro" id="IPR027463">
    <property type="entry name" value="AcrB_DN_DC_subdom"/>
</dbReference>
<feature type="transmembrane region" description="Helical" evidence="2">
    <location>
        <begin position="948"/>
        <end position="969"/>
    </location>
</feature>
<protein>
    <submittedName>
        <fullName evidence="3">Efflux RND transporter permease subunit</fullName>
    </submittedName>
</protein>
<organism evidence="3 4">
    <name type="scientific">Shouchella lehensis</name>
    <dbReference type="NCBI Taxonomy" id="300825"/>
    <lineage>
        <taxon>Bacteria</taxon>
        <taxon>Bacillati</taxon>
        <taxon>Bacillota</taxon>
        <taxon>Bacilli</taxon>
        <taxon>Bacillales</taxon>
        <taxon>Bacillaceae</taxon>
        <taxon>Shouchella</taxon>
    </lineage>
</organism>
<feature type="transmembrane region" description="Helical" evidence="2">
    <location>
        <begin position="12"/>
        <end position="32"/>
    </location>
</feature>
<dbReference type="Gene3D" id="1.20.1640.10">
    <property type="entry name" value="Multidrug efflux transporter AcrB transmembrane domain"/>
    <property type="match status" value="2"/>
</dbReference>
<feature type="transmembrane region" description="Helical" evidence="2">
    <location>
        <begin position="904"/>
        <end position="928"/>
    </location>
</feature>
<evidence type="ECO:0000313" key="4">
    <source>
        <dbReference type="Proteomes" id="UP000298210"/>
    </source>
</evidence>
<comment type="caution">
    <text evidence="3">The sequence shown here is derived from an EMBL/GenBank/DDBJ whole genome shotgun (WGS) entry which is preliminary data.</text>
</comment>
<feature type="transmembrane region" description="Helical" evidence="2">
    <location>
        <begin position="878"/>
        <end position="898"/>
    </location>
</feature>
<dbReference type="PANTHER" id="PTHR32063:SF0">
    <property type="entry name" value="SWARMING MOTILITY PROTEIN SWRC"/>
    <property type="match status" value="1"/>
</dbReference>
<feature type="region of interest" description="Disordered" evidence="1">
    <location>
        <begin position="1041"/>
        <end position="1072"/>
    </location>
</feature>
<dbReference type="InterPro" id="IPR001036">
    <property type="entry name" value="Acrflvin-R"/>
</dbReference>
<dbReference type="AlphaFoldDB" id="A0A4Y7WQF4"/>
<dbReference type="PANTHER" id="PTHR32063">
    <property type="match status" value="1"/>
</dbReference>
<dbReference type="SUPFAM" id="SSF82693">
    <property type="entry name" value="Multidrug efflux transporter AcrB pore domain, PN1, PN2, PC1 and PC2 subdomains"/>
    <property type="match status" value="3"/>
</dbReference>
<dbReference type="Gene3D" id="3.30.2090.10">
    <property type="entry name" value="Multidrug efflux transporter AcrB TolC docking domain, DN and DC subdomains"/>
    <property type="match status" value="2"/>
</dbReference>
<proteinExistence type="predicted"/>